<reference evidence="7" key="1">
    <citation type="submission" date="2016-10" db="EMBL/GenBank/DDBJ databases">
        <authorList>
            <person name="Varghese N."/>
        </authorList>
    </citation>
    <scope>NUCLEOTIDE SEQUENCE [LARGE SCALE GENOMIC DNA]</scope>
    <source>
        <strain evidence="7">DSM 44719</strain>
    </source>
</reference>
<dbReference type="SMART" id="SM00849">
    <property type="entry name" value="Lactamase_B"/>
    <property type="match status" value="1"/>
</dbReference>
<comment type="similarity">
    <text evidence="1">Belongs to the metallo-beta-lactamase superfamily.</text>
</comment>
<dbReference type="PANTHER" id="PTHR42978:SF6">
    <property type="entry name" value="QUORUM-QUENCHING LACTONASE YTNP-RELATED"/>
    <property type="match status" value="1"/>
</dbReference>
<sequence length="294" mass="31702">MSGTSAHWTIGDASIGRVDEVVLEGQGSWLLPDATAELVAGQPWLDPSATDDGGDIRLSVHSFVVDIGGTRIVIDTGVGNGKVRDNPAWNNLDGDYLPRLGDAGFDPDSVDLVINTHIHRDHVGWNITLRDGQWEPTFPNARYLVARTEWDYWSAAALTEDQQRMFADSITPVRRAGQYELVAVETPVEIADGVELLPTPGHTPGHVSVRISSGGETALVTGDFLHHPIQLAHPRLCCGVDVDPAVSERTRETTLSSIADTEILLLGSHFTHPTGGRVRRTASGFVLVPTAASR</sequence>
<evidence type="ECO:0000256" key="1">
    <source>
        <dbReference type="ARBA" id="ARBA00007749"/>
    </source>
</evidence>
<accession>A0A1H5MFW8</accession>
<evidence type="ECO:0000313" key="6">
    <source>
        <dbReference type="EMBL" id="SEE88214.1"/>
    </source>
</evidence>
<dbReference type="Pfam" id="PF00753">
    <property type="entry name" value="Lactamase_B"/>
    <property type="match status" value="1"/>
</dbReference>
<evidence type="ECO:0000313" key="7">
    <source>
        <dbReference type="Proteomes" id="UP000183407"/>
    </source>
</evidence>
<dbReference type="PANTHER" id="PTHR42978">
    <property type="entry name" value="QUORUM-QUENCHING LACTONASE YTNP-RELATED-RELATED"/>
    <property type="match status" value="1"/>
</dbReference>
<name>A0A1H5MFW8_RHOJO</name>
<dbReference type="GO" id="GO:0046872">
    <property type="term" value="F:metal ion binding"/>
    <property type="evidence" value="ECO:0007669"/>
    <property type="project" value="UniProtKB-KW"/>
</dbReference>
<dbReference type="SUPFAM" id="SSF56281">
    <property type="entry name" value="Metallo-hydrolase/oxidoreductase"/>
    <property type="match status" value="1"/>
</dbReference>
<keyword evidence="4" id="KW-0862">Zinc</keyword>
<evidence type="ECO:0000256" key="4">
    <source>
        <dbReference type="ARBA" id="ARBA00022833"/>
    </source>
</evidence>
<keyword evidence="3" id="KW-0378">Hydrolase</keyword>
<dbReference type="GO" id="GO:0016787">
    <property type="term" value="F:hydrolase activity"/>
    <property type="evidence" value="ECO:0007669"/>
    <property type="project" value="UniProtKB-KW"/>
</dbReference>
<keyword evidence="2" id="KW-0479">Metal-binding</keyword>
<dbReference type="InterPro" id="IPR036866">
    <property type="entry name" value="RibonucZ/Hydroxyglut_hydro"/>
</dbReference>
<feature type="domain" description="Metallo-beta-lactamase" evidence="5">
    <location>
        <begin position="59"/>
        <end position="269"/>
    </location>
</feature>
<gene>
    <name evidence="6" type="ORF">SAMN04490220_8951</name>
</gene>
<dbReference type="Gene3D" id="3.60.15.10">
    <property type="entry name" value="Ribonuclease Z/Hydroxyacylglutathione hydrolase-like"/>
    <property type="match status" value="1"/>
</dbReference>
<dbReference type="Proteomes" id="UP000183407">
    <property type="component" value="Unassembled WGS sequence"/>
</dbReference>
<evidence type="ECO:0000256" key="2">
    <source>
        <dbReference type="ARBA" id="ARBA00022723"/>
    </source>
</evidence>
<dbReference type="AlphaFoldDB" id="A0A1H5MFW8"/>
<evidence type="ECO:0000259" key="5">
    <source>
        <dbReference type="SMART" id="SM00849"/>
    </source>
</evidence>
<dbReference type="InterPro" id="IPR001279">
    <property type="entry name" value="Metallo-B-lactamas"/>
</dbReference>
<dbReference type="InterPro" id="IPR051013">
    <property type="entry name" value="MBL_superfamily_lactonases"/>
</dbReference>
<evidence type="ECO:0000256" key="3">
    <source>
        <dbReference type="ARBA" id="ARBA00022801"/>
    </source>
</evidence>
<protein>
    <submittedName>
        <fullName evidence="6">Glyoxylase, beta-lactamase superfamily II</fullName>
    </submittedName>
</protein>
<dbReference type="RefSeq" id="WP_073359679.1">
    <property type="nucleotide sequence ID" value="NZ_FNTL01000005.1"/>
</dbReference>
<dbReference type="EMBL" id="FNTL01000005">
    <property type="protein sequence ID" value="SEE88214.1"/>
    <property type="molecule type" value="Genomic_DNA"/>
</dbReference>
<proteinExistence type="inferred from homology"/>
<organism evidence="6 7">
    <name type="scientific">Rhodococcus jostii</name>
    <dbReference type="NCBI Taxonomy" id="132919"/>
    <lineage>
        <taxon>Bacteria</taxon>
        <taxon>Bacillati</taxon>
        <taxon>Actinomycetota</taxon>
        <taxon>Actinomycetes</taxon>
        <taxon>Mycobacteriales</taxon>
        <taxon>Nocardiaceae</taxon>
        <taxon>Rhodococcus</taxon>
    </lineage>
</organism>
<dbReference type="CDD" id="cd16277">
    <property type="entry name" value="metallo-hydrolase-like_MBL-fold"/>
    <property type="match status" value="1"/>
</dbReference>